<dbReference type="PANTHER" id="PTHR43197">
    <property type="entry name" value="UTP--GLUCOSE-1-PHOSPHATE URIDYLYLTRANSFERASE"/>
    <property type="match status" value="1"/>
</dbReference>
<protein>
    <recommendedName>
        <fullName evidence="3 7">UTP--glucose-1-phosphate uridylyltransferase</fullName>
        <ecNumber evidence="2 7">2.7.7.9</ecNumber>
    </recommendedName>
    <alternativeName>
        <fullName evidence="7">UDP-glucose pyrophosphorylase</fullName>
    </alternativeName>
</protein>
<evidence type="ECO:0000259" key="8">
    <source>
        <dbReference type="Pfam" id="PF00483"/>
    </source>
</evidence>
<dbReference type="InParanoid" id="A0A371RH80"/>
<evidence type="ECO:0000256" key="5">
    <source>
        <dbReference type="ARBA" id="ARBA00022695"/>
    </source>
</evidence>
<feature type="domain" description="Nucleotidyl transferase" evidence="8">
    <location>
        <begin position="6"/>
        <end position="269"/>
    </location>
</feature>
<dbReference type="Proteomes" id="UP000264589">
    <property type="component" value="Unassembled WGS sequence"/>
</dbReference>
<dbReference type="EC" id="2.7.7.9" evidence="2 7"/>
<keyword evidence="4 7" id="KW-0808">Transferase</keyword>
<comment type="catalytic activity">
    <reaction evidence="6 7">
        <text>alpha-D-glucose 1-phosphate + UTP + H(+) = UDP-alpha-D-glucose + diphosphate</text>
        <dbReference type="Rhea" id="RHEA:19889"/>
        <dbReference type="ChEBI" id="CHEBI:15378"/>
        <dbReference type="ChEBI" id="CHEBI:33019"/>
        <dbReference type="ChEBI" id="CHEBI:46398"/>
        <dbReference type="ChEBI" id="CHEBI:58601"/>
        <dbReference type="ChEBI" id="CHEBI:58885"/>
        <dbReference type="EC" id="2.7.7.9"/>
    </reaction>
</comment>
<gene>
    <name evidence="9" type="primary">galU</name>
    <name evidence="9" type="ORF">DX908_05515</name>
</gene>
<evidence type="ECO:0000313" key="10">
    <source>
        <dbReference type="Proteomes" id="UP000264589"/>
    </source>
</evidence>
<dbReference type="EMBL" id="QUQO01000001">
    <property type="protein sequence ID" value="RFB04785.1"/>
    <property type="molecule type" value="Genomic_DNA"/>
</dbReference>
<dbReference type="InterPro" id="IPR005771">
    <property type="entry name" value="GalU_uridylyltTrfase_bac/arc"/>
</dbReference>
<accession>A0A371RH80</accession>
<proteinExistence type="inferred from homology"/>
<dbReference type="NCBIfam" id="TIGR01099">
    <property type="entry name" value="galU"/>
    <property type="match status" value="1"/>
</dbReference>
<evidence type="ECO:0000313" key="9">
    <source>
        <dbReference type="EMBL" id="RFB04785.1"/>
    </source>
</evidence>
<evidence type="ECO:0000256" key="2">
    <source>
        <dbReference type="ARBA" id="ARBA00012415"/>
    </source>
</evidence>
<evidence type="ECO:0000256" key="1">
    <source>
        <dbReference type="ARBA" id="ARBA00006890"/>
    </source>
</evidence>
<dbReference type="FunCoup" id="A0A371RH80">
    <property type="interactions" value="453"/>
</dbReference>
<comment type="similarity">
    <text evidence="1 7">Belongs to the UDPGP type 2 family.</text>
</comment>
<name>A0A371RH80_9PROT</name>
<dbReference type="OrthoDB" id="9803306at2"/>
<evidence type="ECO:0000256" key="4">
    <source>
        <dbReference type="ARBA" id="ARBA00022679"/>
    </source>
</evidence>
<reference evidence="9 10" key="1">
    <citation type="submission" date="2018-08" db="EMBL/GenBank/DDBJ databases">
        <title>Parvularcula sp. SM1705, isolated from surface water of the South Sea China.</title>
        <authorList>
            <person name="Sun L."/>
        </authorList>
    </citation>
    <scope>NUCLEOTIDE SEQUENCE [LARGE SCALE GENOMIC DNA]</scope>
    <source>
        <strain evidence="9 10">SM1705</strain>
    </source>
</reference>
<sequence length="287" mass="30995">MSAIRKAVIPVAGHGTRVLPATKSIPKELLTVVDRPLIHYVVDEAREAGIEHIVFVTGRGKGAIEDYFDHAVELEDALQAKNKTEIYEETMTSLLPAGAASFTRQQAPKGLGHAIWCARDIIGNDPFAILLPDVIIQGQPGCLKQMVESYEPGSNIIAVEEVPQNEVSSYGIIAPKGEVSGRTIEMSGMVEKPAVADAPSNLSITGRYILQADIFPILANTGKGAGGEIQLTDAMAELMEKQPFYAYRYEGESHDCGSKLGFVKANVAYALAREGLAGDLREWMKGR</sequence>
<dbReference type="InterPro" id="IPR029044">
    <property type="entry name" value="Nucleotide-diphossugar_trans"/>
</dbReference>
<dbReference type="RefSeq" id="WP_116391418.1">
    <property type="nucleotide sequence ID" value="NZ_QUQO01000001.1"/>
</dbReference>
<evidence type="ECO:0000256" key="6">
    <source>
        <dbReference type="ARBA" id="ARBA00048128"/>
    </source>
</evidence>
<dbReference type="GO" id="GO:0006011">
    <property type="term" value="P:UDP-alpha-D-glucose metabolic process"/>
    <property type="evidence" value="ECO:0007669"/>
    <property type="project" value="InterPro"/>
</dbReference>
<dbReference type="CDD" id="cd02541">
    <property type="entry name" value="UGPase_prokaryotic"/>
    <property type="match status" value="1"/>
</dbReference>
<evidence type="ECO:0000256" key="3">
    <source>
        <dbReference type="ARBA" id="ARBA00019048"/>
    </source>
</evidence>
<comment type="caution">
    <text evidence="9">The sequence shown here is derived from an EMBL/GenBank/DDBJ whole genome shotgun (WGS) entry which is preliminary data.</text>
</comment>
<dbReference type="InterPro" id="IPR005835">
    <property type="entry name" value="NTP_transferase_dom"/>
</dbReference>
<keyword evidence="5 7" id="KW-0548">Nucleotidyltransferase</keyword>
<keyword evidence="10" id="KW-1185">Reference proteome</keyword>
<evidence type="ECO:0000256" key="7">
    <source>
        <dbReference type="RuleBase" id="RU361259"/>
    </source>
</evidence>
<organism evidence="9 10">
    <name type="scientific">Parvularcula marina</name>
    <dbReference type="NCBI Taxonomy" id="2292771"/>
    <lineage>
        <taxon>Bacteria</taxon>
        <taxon>Pseudomonadati</taxon>
        <taxon>Pseudomonadota</taxon>
        <taxon>Alphaproteobacteria</taxon>
        <taxon>Parvularculales</taxon>
        <taxon>Parvularculaceae</taxon>
        <taxon>Parvularcula</taxon>
    </lineage>
</organism>
<dbReference type="Gene3D" id="3.90.550.10">
    <property type="entry name" value="Spore Coat Polysaccharide Biosynthesis Protein SpsA, Chain A"/>
    <property type="match status" value="1"/>
</dbReference>
<dbReference type="GO" id="GO:0003983">
    <property type="term" value="F:UTP:glucose-1-phosphate uridylyltransferase activity"/>
    <property type="evidence" value="ECO:0007669"/>
    <property type="project" value="UniProtKB-EC"/>
</dbReference>
<dbReference type="AlphaFoldDB" id="A0A371RH80"/>
<dbReference type="SUPFAM" id="SSF53448">
    <property type="entry name" value="Nucleotide-diphospho-sugar transferases"/>
    <property type="match status" value="1"/>
</dbReference>
<dbReference type="PANTHER" id="PTHR43197:SF1">
    <property type="entry name" value="UTP--GLUCOSE-1-PHOSPHATE URIDYLYLTRANSFERASE"/>
    <property type="match status" value="1"/>
</dbReference>
<dbReference type="Pfam" id="PF00483">
    <property type="entry name" value="NTP_transferase"/>
    <property type="match status" value="1"/>
</dbReference>